<evidence type="ECO:0000313" key="2">
    <source>
        <dbReference type="Proteomes" id="UP001202328"/>
    </source>
</evidence>
<dbReference type="AlphaFoldDB" id="A0AAD4SY60"/>
<protein>
    <submittedName>
        <fullName evidence="1">Uncharacterized protein</fullName>
    </submittedName>
</protein>
<dbReference type="PANTHER" id="PTHR11206">
    <property type="entry name" value="MULTIDRUG RESISTANCE PROTEIN"/>
    <property type="match status" value="1"/>
</dbReference>
<name>A0AAD4SY60_9MAGN</name>
<comment type="caution">
    <text evidence="1">The sequence shown here is derived from an EMBL/GenBank/DDBJ whole genome shotgun (WGS) entry which is preliminary data.</text>
</comment>
<evidence type="ECO:0000313" key="1">
    <source>
        <dbReference type="EMBL" id="KAI3926223.1"/>
    </source>
</evidence>
<dbReference type="EMBL" id="JAJJMB010008071">
    <property type="protein sequence ID" value="KAI3926223.1"/>
    <property type="molecule type" value="Genomic_DNA"/>
</dbReference>
<keyword evidence="2" id="KW-1185">Reference proteome</keyword>
<organism evidence="1 2">
    <name type="scientific">Papaver atlanticum</name>
    <dbReference type="NCBI Taxonomy" id="357466"/>
    <lineage>
        <taxon>Eukaryota</taxon>
        <taxon>Viridiplantae</taxon>
        <taxon>Streptophyta</taxon>
        <taxon>Embryophyta</taxon>
        <taxon>Tracheophyta</taxon>
        <taxon>Spermatophyta</taxon>
        <taxon>Magnoliopsida</taxon>
        <taxon>Ranunculales</taxon>
        <taxon>Papaveraceae</taxon>
        <taxon>Papaveroideae</taxon>
        <taxon>Papaver</taxon>
    </lineage>
</organism>
<gene>
    <name evidence="1" type="ORF">MKW98_028359</name>
</gene>
<accession>A0AAD4SY60</accession>
<proteinExistence type="predicted"/>
<reference evidence="1" key="1">
    <citation type="submission" date="2022-04" db="EMBL/GenBank/DDBJ databases">
        <title>A functionally conserved STORR gene fusion in Papaver species that diverged 16.8 million years ago.</title>
        <authorList>
            <person name="Catania T."/>
        </authorList>
    </citation>
    <scope>NUCLEOTIDE SEQUENCE</scope>
    <source>
        <strain evidence="1">S-188037</strain>
    </source>
</reference>
<dbReference type="Proteomes" id="UP001202328">
    <property type="component" value="Unassembled WGS sequence"/>
</dbReference>
<sequence>MKKHNLEEGAGRRIKKLGSPYVSQIPEQALEEDDLILVQRILKDQNPRRNGRLIGNSYHMRHFRPHTSLTKEAFQGCREFLCISVPSAVMICLQWWSFELLILLSGLLPKAQLETSGFDKNRKKILLSDLKYL</sequence>